<comment type="caution">
    <text evidence="2">The sequence shown here is derived from an EMBL/GenBank/DDBJ whole genome shotgun (WGS) entry which is preliminary data.</text>
</comment>
<protein>
    <submittedName>
        <fullName evidence="2">Uncharacterized protein</fullName>
    </submittedName>
</protein>
<evidence type="ECO:0000313" key="2">
    <source>
        <dbReference type="EMBL" id="OLP80608.1"/>
    </source>
</evidence>
<gene>
    <name evidence="2" type="ORF">AK812_SmicGene38970</name>
</gene>
<feature type="region of interest" description="Disordered" evidence="1">
    <location>
        <begin position="256"/>
        <end position="290"/>
    </location>
</feature>
<dbReference type="EMBL" id="LSRX01001365">
    <property type="protein sequence ID" value="OLP80608.1"/>
    <property type="molecule type" value="Genomic_DNA"/>
</dbReference>
<keyword evidence="3" id="KW-1185">Reference proteome</keyword>
<reference evidence="2 3" key="1">
    <citation type="submission" date="2016-02" db="EMBL/GenBank/DDBJ databases">
        <title>Genome analysis of coral dinoflagellate symbionts highlights evolutionary adaptations to a symbiotic lifestyle.</title>
        <authorList>
            <person name="Aranda M."/>
            <person name="Li Y."/>
            <person name="Liew Y.J."/>
            <person name="Baumgarten S."/>
            <person name="Simakov O."/>
            <person name="Wilson M."/>
            <person name="Piel J."/>
            <person name="Ashoor H."/>
            <person name="Bougouffa S."/>
            <person name="Bajic V.B."/>
            <person name="Ryu T."/>
            <person name="Ravasi T."/>
            <person name="Bayer T."/>
            <person name="Micklem G."/>
            <person name="Kim H."/>
            <person name="Bhak J."/>
            <person name="Lajeunesse T.C."/>
            <person name="Voolstra C.R."/>
        </authorList>
    </citation>
    <scope>NUCLEOTIDE SEQUENCE [LARGE SCALE GENOMIC DNA]</scope>
    <source>
        <strain evidence="2 3">CCMP2467</strain>
    </source>
</reference>
<dbReference type="Proteomes" id="UP000186817">
    <property type="component" value="Unassembled WGS sequence"/>
</dbReference>
<accession>A0A1Q9CCH0</accession>
<evidence type="ECO:0000256" key="1">
    <source>
        <dbReference type="SAM" id="MobiDB-lite"/>
    </source>
</evidence>
<proteinExistence type="predicted"/>
<dbReference type="OrthoDB" id="409852at2759"/>
<dbReference type="OMA" id="YSKEESW"/>
<organism evidence="2 3">
    <name type="scientific">Symbiodinium microadriaticum</name>
    <name type="common">Dinoflagellate</name>
    <name type="synonym">Zooxanthella microadriatica</name>
    <dbReference type="NCBI Taxonomy" id="2951"/>
    <lineage>
        <taxon>Eukaryota</taxon>
        <taxon>Sar</taxon>
        <taxon>Alveolata</taxon>
        <taxon>Dinophyceae</taxon>
        <taxon>Suessiales</taxon>
        <taxon>Symbiodiniaceae</taxon>
        <taxon>Symbiodinium</taxon>
    </lineage>
</organism>
<dbReference type="AlphaFoldDB" id="A0A1Q9CCH0"/>
<name>A0A1Q9CCH0_SYMMI</name>
<sequence>MRLRRMCPCKASHFQRRPDRTAPPLLCSGLGTKVCMPPGTGLTQRAAHQDDGKPEKDSTIVNLVCSHLQGCQELNTERNRLLSPFEIFFSQNHIRPEFQDGRSIDAAVGCIGSRRFDPRDGFEDLGCPQKSSWWLLSQPFPMIEVIQWRIKLREEDGCQVVDDDGNELYGEREWYTLDNRRLYCLQRAAVALYPKQVRVLVSVVHQEEGSCREFRKFRSVDRGRSIRLGHRDSPDLPRWCWRLEVGLAEEVLPAGSALPRPGRRRDGRGSAGRPARRKNDRDPADSGEDQAWGSHLANASLFVLVYATMRLLFALWRHYSSDERRQSVTSL</sequence>
<evidence type="ECO:0000313" key="3">
    <source>
        <dbReference type="Proteomes" id="UP000186817"/>
    </source>
</evidence>